<comment type="caution">
    <text evidence="1">The sequence shown here is derived from an EMBL/GenBank/DDBJ whole genome shotgun (WGS) entry which is preliminary data.</text>
</comment>
<sequence>MMNTTETNQLHIMFFPLMAKGHMLPIMDMAKLVAARGVKTTIVTTPLNAPVFFSKTTQSSKNRSINIAIKVLSFPAEEAGLPQGFESLDLITSHETQIKFITAMNMLQQPLEQILEESRPNALIADMFFPWTTNLAAKFGIPRLVFYGSGFFTACITESLNKHKPHEHVNSDTEPFIVPVLAHPIKLTRLQLARLRLENEQSNEFTRLLDRLDESFESSYGVIFNSFYELEPAFADQYKQGRKVWHIGPVSLCNRDDDNKAQRGKEASIDQHDCLKWLDSKKPNSVVYVCFGSLTQFRDSQLIEIAKGLEASGQEFIWVVRREKEEDDNNPNWLPKGFEERLRESEKGLIIRGWAPQLMILEHESVGSFVTHCGWNSLLEGVSAGSPMVTWPIFAEQFFNEKLVTDVLKTGVGVVLAFWLFKG</sequence>
<organism evidence="1 2">
    <name type="scientific">Camellia lanceoleosa</name>
    <dbReference type="NCBI Taxonomy" id="1840588"/>
    <lineage>
        <taxon>Eukaryota</taxon>
        <taxon>Viridiplantae</taxon>
        <taxon>Streptophyta</taxon>
        <taxon>Embryophyta</taxon>
        <taxon>Tracheophyta</taxon>
        <taxon>Spermatophyta</taxon>
        <taxon>Magnoliopsida</taxon>
        <taxon>eudicotyledons</taxon>
        <taxon>Gunneridae</taxon>
        <taxon>Pentapetalae</taxon>
        <taxon>asterids</taxon>
        <taxon>Ericales</taxon>
        <taxon>Theaceae</taxon>
        <taxon>Camellia</taxon>
    </lineage>
</organism>
<gene>
    <name evidence="1" type="ORF">LOK49_LG05G01768</name>
</gene>
<keyword evidence="2" id="KW-1185">Reference proteome</keyword>
<name>A0ACC0HTI9_9ERIC</name>
<protein>
    <submittedName>
        <fullName evidence="1">Scopoletin glucosyltransferase</fullName>
    </submittedName>
</protein>
<dbReference type="EMBL" id="CM045761">
    <property type="protein sequence ID" value="KAI8015266.1"/>
    <property type="molecule type" value="Genomic_DNA"/>
</dbReference>
<dbReference type="Proteomes" id="UP001060215">
    <property type="component" value="Chromosome 4"/>
</dbReference>
<evidence type="ECO:0000313" key="2">
    <source>
        <dbReference type="Proteomes" id="UP001060215"/>
    </source>
</evidence>
<proteinExistence type="predicted"/>
<evidence type="ECO:0000313" key="1">
    <source>
        <dbReference type="EMBL" id="KAI8015266.1"/>
    </source>
</evidence>
<accession>A0ACC0HTI9</accession>
<reference evidence="1 2" key="1">
    <citation type="journal article" date="2022" name="Plant J.">
        <title>Chromosome-level genome of Camellia lanceoleosa provides a valuable resource for understanding genome evolution and self-incompatibility.</title>
        <authorList>
            <person name="Gong W."/>
            <person name="Xiao S."/>
            <person name="Wang L."/>
            <person name="Liao Z."/>
            <person name="Chang Y."/>
            <person name="Mo W."/>
            <person name="Hu G."/>
            <person name="Li W."/>
            <person name="Zhao G."/>
            <person name="Zhu H."/>
            <person name="Hu X."/>
            <person name="Ji K."/>
            <person name="Xiang X."/>
            <person name="Song Q."/>
            <person name="Yuan D."/>
            <person name="Jin S."/>
            <person name="Zhang L."/>
        </authorList>
    </citation>
    <scope>NUCLEOTIDE SEQUENCE [LARGE SCALE GENOMIC DNA]</scope>
    <source>
        <strain evidence="1">SQ_2022a</strain>
    </source>
</reference>